<gene>
    <name evidence="1" type="ORF">C5L32_000880</name>
</gene>
<reference evidence="1 2" key="1">
    <citation type="journal article" date="2019" name="Appl. Microbiol. Biotechnol.">
        <title>Uncovering carbohydrate metabolism through a genotype-phenotype association study of 56 lactic acid bacteria genomes.</title>
        <authorList>
            <person name="Buron-Moles G."/>
            <person name="Chailyan A."/>
            <person name="Dolejs I."/>
            <person name="Forster J."/>
            <person name="Miks M.H."/>
        </authorList>
    </citation>
    <scope>NUCLEOTIDE SEQUENCE [LARGE SCALE GENOMIC DNA]</scope>
    <source>
        <strain evidence="1 2">ATCC 4005</strain>
    </source>
</reference>
<dbReference type="AlphaFoldDB" id="A0A4V3A4E4"/>
<comment type="caution">
    <text evidence="1">The sequence shown here is derived from an EMBL/GenBank/DDBJ whole genome shotgun (WGS) entry which is preliminary data.</text>
</comment>
<organism evidence="1 2">
    <name type="scientific">Lentilactobacillus buchneri DSM 20057</name>
    <dbReference type="NCBI Taxonomy" id="1423728"/>
    <lineage>
        <taxon>Bacteria</taxon>
        <taxon>Bacillati</taxon>
        <taxon>Bacillota</taxon>
        <taxon>Bacilli</taxon>
        <taxon>Lactobacillales</taxon>
        <taxon>Lactobacillaceae</taxon>
        <taxon>Lentilactobacillus</taxon>
    </lineage>
</organism>
<evidence type="ECO:0000313" key="1">
    <source>
        <dbReference type="EMBL" id="TDG80354.1"/>
    </source>
</evidence>
<protein>
    <submittedName>
        <fullName evidence="1">Uncharacterized protein</fullName>
    </submittedName>
</protein>
<dbReference type="Proteomes" id="UP000295181">
    <property type="component" value="Unassembled WGS sequence"/>
</dbReference>
<evidence type="ECO:0000313" key="2">
    <source>
        <dbReference type="Proteomes" id="UP000295181"/>
    </source>
</evidence>
<name>A0A4V3A4E4_LENBU</name>
<sequence>MMTQKRFIQELFISSVVLLGLLVGTTGSVKAASTPTISELTSFIWHRAAFSGRTPSDRRNWDSDIPN</sequence>
<dbReference type="EMBL" id="PUFP01000017">
    <property type="protein sequence ID" value="TDG80354.1"/>
    <property type="molecule type" value="Genomic_DNA"/>
</dbReference>
<accession>A0A4V3A4E4</accession>
<proteinExistence type="predicted"/>